<evidence type="ECO:0000256" key="6">
    <source>
        <dbReference type="ARBA" id="ARBA00050776"/>
    </source>
</evidence>
<dbReference type="PANTHER" id="PTHR43586:SF8">
    <property type="entry name" value="CYSTEINE DESULFURASE 1, CHLOROPLASTIC"/>
    <property type="match status" value="1"/>
</dbReference>
<dbReference type="RefSeq" id="WP_245331597.1">
    <property type="nucleotide sequence ID" value="NZ_JAGGLM010000017.1"/>
</dbReference>
<dbReference type="InterPro" id="IPR015424">
    <property type="entry name" value="PyrdxlP-dep_Trfase"/>
</dbReference>
<keyword evidence="8" id="KW-0456">Lyase</keyword>
<dbReference type="InterPro" id="IPR015422">
    <property type="entry name" value="PyrdxlP-dep_Trfase_small"/>
</dbReference>
<evidence type="ECO:0000256" key="1">
    <source>
        <dbReference type="ARBA" id="ARBA00001933"/>
    </source>
</evidence>
<evidence type="ECO:0000256" key="2">
    <source>
        <dbReference type="ARBA" id="ARBA00010447"/>
    </source>
</evidence>
<comment type="similarity">
    <text evidence="2">Belongs to the class-V pyridoxal-phosphate-dependent aminotransferase family. Csd subfamily.</text>
</comment>
<evidence type="ECO:0000313" key="9">
    <source>
        <dbReference type="Proteomes" id="UP001519307"/>
    </source>
</evidence>
<dbReference type="Pfam" id="PF00266">
    <property type="entry name" value="Aminotran_5"/>
    <property type="match status" value="1"/>
</dbReference>
<gene>
    <name evidence="8" type="ORF">J2Z42_002327</name>
</gene>
<dbReference type="GO" id="GO:0031071">
    <property type="term" value="F:cysteine desulfurase activity"/>
    <property type="evidence" value="ECO:0007669"/>
    <property type="project" value="UniProtKB-EC"/>
</dbReference>
<comment type="caution">
    <text evidence="8">The sequence shown here is derived from an EMBL/GenBank/DDBJ whole genome shotgun (WGS) entry which is preliminary data.</text>
</comment>
<proteinExistence type="inferred from homology"/>
<keyword evidence="4 8" id="KW-0808">Transferase</keyword>
<sequence>MSTLEAKVSKIDVEKIRKDFPILKLKVNDKDLVYLDNGATTQKPLAVIKAVEHYNENLNGNPHRGAHYLGVTSTEAYENARETVRKFIGAEKASEIIFTRNATESLNLIAYSYGLNFINKGDEIVIPVSEHHSNILPWQMVVKSKGAVLKYMYPNKDGRITEEEYKSKITDKTKIVAIAQMSNVLGTKYPVKEIAKYAHEKGAVVVIDGAQSAPHMKVDVKDLDADFFVFSGHKMLSSMGIGVLYAKEKFLLEMPPFLRGGDMIEYVTEQDATFAELPFKFEAGTQNVEGAVSLAAAIEYINSIGLDNIEAYETELTEYALKKVSEIDYVSVYGPKDVKDRGGIVSFNIKDVHPHDVATILNNYGVAVRSGHHCAQPLMKYLGIQASSRASFYFYNTYEEIDKFVESLKNVRKWLGYGRS</sequence>
<dbReference type="InterPro" id="IPR000192">
    <property type="entry name" value="Aminotrans_V_dom"/>
</dbReference>
<comment type="cofactor">
    <cofactor evidence="1">
        <name>pyridoxal 5'-phosphate</name>
        <dbReference type="ChEBI" id="CHEBI:597326"/>
    </cofactor>
</comment>
<dbReference type="Gene3D" id="3.90.1150.10">
    <property type="entry name" value="Aspartate Aminotransferase, domain 1"/>
    <property type="match status" value="1"/>
</dbReference>
<dbReference type="SUPFAM" id="SSF53383">
    <property type="entry name" value="PLP-dependent transferases"/>
    <property type="match status" value="1"/>
</dbReference>
<dbReference type="Gene3D" id="3.40.640.10">
    <property type="entry name" value="Type I PLP-dependent aspartate aminotransferase-like (Major domain)"/>
    <property type="match status" value="1"/>
</dbReference>
<evidence type="ECO:0000256" key="3">
    <source>
        <dbReference type="ARBA" id="ARBA00012239"/>
    </source>
</evidence>
<reference evidence="8 9" key="1">
    <citation type="submission" date="2021-03" db="EMBL/GenBank/DDBJ databases">
        <title>Genomic Encyclopedia of Type Strains, Phase IV (KMG-IV): sequencing the most valuable type-strain genomes for metagenomic binning, comparative biology and taxonomic classification.</title>
        <authorList>
            <person name="Goeker M."/>
        </authorList>
    </citation>
    <scope>NUCLEOTIDE SEQUENCE [LARGE SCALE GENOMIC DNA]</scope>
    <source>
        <strain evidence="8 9">DSM 28783</strain>
    </source>
</reference>
<dbReference type="PIRSF" id="PIRSF005572">
    <property type="entry name" value="NifS"/>
    <property type="match status" value="1"/>
</dbReference>
<dbReference type="InterPro" id="IPR016454">
    <property type="entry name" value="Cysteine_dSase"/>
</dbReference>
<evidence type="ECO:0000259" key="7">
    <source>
        <dbReference type="Pfam" id="PF00266"/>
    </source>
</evidence>
<evidence type="ECO:0000256" key="5">
    <source>
        <dbReference type="ARBA" id="ARBA00022898"/>
    </source>
</evidence>
<dbReference type="NCBIfam" id="TIGR01979">
    <property type="entry name" value="sufS"/>
    <property type="match status" value="1"/>
</dbReference>
<accession>A0ABS4KUA2</accession>
<dbReference type="InterPro" id="IPR010970">
    <property type="entry name" value="Cys_dSase_SufS"/>
</dbReference>
<organism evidence="8 9">
    <name type="scientific">Clostridium algifaecis</name>
    <dbReference type="NCBI Taxonomy" id="1472040"/>
    <lineage>
        <taxon>Bacteria</taxon>
        <taxon>Bacillati</taxon>
        <taxon>Bacillota</taxon>
        <taxon>Clostridia</taxon>
        <taxon>Eubacteriales</taxon>
        <taxon>Clostridiaceae</taxon>
        <taxon>Clostridium</taxon>
    </lineage>
</organism>
<keyword evidence="9" id="KW-1185">Reference proteome</keyword>
<evidence type="ECO:0000313" key="8">
    <source>
        <dbReference type="EMBL" id="MBP2033623.1"/>
    </source>
</evidence>
<comment type="catalytic activity">
    <reaction evidence="6">
        <text>(sulfur carrier)-H + L-cysteine = (sulfur carrier)-SH + L-alanine</text>
        <dbReference type="Rhea" id="RHEA:43892"/>
        <dbReference type="Rhea" id="RHEA-COMP:14737"/>
        <dbReference type="Rhea" id="RHEA-COMP:14739"/>
        <dbReference type="ChEBI" id="CHEBI:29917"/>
        <dbReference type="ChEBI" id="CHEBI:35235"/>
        <dbReference type="ChEBI" id="CHEBI:57972"/>
        <dbReference type="ChEBI" id="CHEBI:64428"/>
        <dbReference type="EC" id="2.8.1.7"/>
    </reaction>
</comment>
<protein>
    <recommendedName>
        <fullName evidence="3">cysteine desulfurase</fullName>
        <ecNumber evidence="3">2.8.1.7</ecNumber>
    </recommendedName>
</protein>
<dbReference type="EC" id="2.8.1.7" evidence="3"/>
<dbReference type="PANTHER" id="PTHR43586">
    <property type="entry name" value="CYSTEINE DESULFURASE"/>
    <property type="match status" value="1"/>
</dbReference>
<evidence type="ECO:0000256" key="4">
    <source>
        <dbReference type="ARBA" id="ARBA00022679"/>
    </source>
</evidence>
<feature type="domain" description="Aminotransferase class V" evidence="7">
    <location>
        <begin position="33"/>
        <end position="404"/>
    </location>
</feature>
<dbReference type="GO" id="GO:0009000">
    <property type="term" value="F:selenocysteine lyase activity"/>
    <property type="evidence" value="ECO:0007669"/>
    <property type="project" value="UniProtKB-EC"/>
</dbReference>
<dbReference type="InterPro" id="IPR015421">
    <property type="entry name" value="PyrdxlP-dep_Trfase_major"/>
</dbReference>
<dbReference type="CDD" id="cd06453">
    <property type="entry name" value="SufS_like"/>
    <property type="match status" value="1"/>
</dbReference>
<keyword evidence="5" id="KW-0663">Pyridoxal phosphate</keyword>
<dbReference type="Proteomes" id="UP001519307">
    <property type="component" value="Unassembled WGS sequence"/>
</dbReference>
<dbReference type="EMBL" id="JAGGLM010000017">
    <property type="protein sequence ID" value="MBP2033623.1"/>
    <property type="molecule type" value="Genomic_DNA"/>
</dbReference>
<name>A0ABS4KUA2_9CLOT</name>